<keyword evidence="3" id="KW-1185">Reference proteome</keyword>
<organism evidence="2 3">
    <name type="scientific">Colletotrichum gloeosporioides</name>
    <name type="common">Anthracnose fungus</name>
    <name type="synonym">Glomerella cingulata</name>
    <dbReference type="NCBI Taxonomy" id="474922"/>
    <lineage>
        <taxon>Eukaryota</taxon>
        <taxon>Fungi</taxon>
        <taxon>Dikarya</taxon>
        <taxon>Ascomycota</taxon>
        <taxon>Pezizomycotina</taxon>
        <taxon>Sordariomycetes</taxon>
        <taxon>Hypocreomycetidae</taxon>
        <taxon>Glomerellales</taxon>
        <taxon>Glomerellaceae</taxon>
        <taxon>Colletotrichum</taxon>
        <taxon>Colletotrichum gloeosporioides species complex</taxon>
    </lineage>
</organism>
<feature type="region of interest" description="Disordered" evidence="1">
    <location>
        <begin position="14"/>
        <end position="91"/>
    </location>
</feature>
<accession>A0A8H4CE66</accession>
<protein>
    <submittedName>
        <fullName evidence="2">Uncharacterized protein</fullName>
    </submittedName>
</protein>
<proteinExistence type="predicted"/>
<evidence type="ECO:0000313" key="3">
    <source>
        <dbReference type="Proteomes" id="UP000613401"/>
    </source>
</evidence>
<feature type="compositionally biased region" description="Polar residues" evidence="1">
    <location>
        <begin position="17"/>
        <end position="49"/>
    </location>
</feature>
<evidence type="ECO:0000313" key="2">
    <source>
        <dbReference type="EMBL" id="KAF3802380.1"/>
    </source>
</evidence>
<evidence type="ECO:0000256" key="1">
    <source>
        <dbReference type="SAM" id="MobiDB-lite"/>
    </source>
</evidence>
<sequence>MQVRYHYIRGYTRSLHKQSATEANPSSHTKQLTLKDSQVKATHQTQLRCQASPLHHHQEEAGRSHPNPLHLTKSATNSHSQQQAQPEQSHLSSTTIIYLHKRYIRAVVTSPPSSLRRTTQEAQIRHKNALYNQALHQKRKAINFSNSFPFTNIPHLITNRFLQAKATFSSKSNT</sequence>
<dbReference type="EMBL" id="WVTB01000064">
    <property type="protein sequence ID" value="KAF3802380.1"/>
    <property type="molecule type" value="Genomic_DNA"/>
</dbReference>
<reference evidence="2" key="1">
    <citation type="journal article" date="2020" name="Phytopathology">
        <title>Genome sequence and comparative analysis of Colletotrichum gloeosporioides isolated from Liriodendron leaves.</title>
        <authorList>
            <person name="Fu F.F."/>
            <person name="Hao Z."/>
            <person name="Wang P."/>
            <person name="Lu Y."/>
            <person name="Xue L.J."/>
            <person name="Wei G."/>
            <person name="Tian Y."/>
            <person name="Baishi H."/>
            <person name="Xu H."/>
            <person name="Shi J."/>
            <person name="Cheng T."/>
            <person name="Wang G."/>
            <person name="Yi Y."/>
            <person name="Chen J."/>
        </authorList>
    </citation>
    <scope>NUCLEOTIDE SEQUENCE</scope>
    <source>
        <strain evidence="2">Lc1</strain>
    </source>
</reference>
<reference evidence="2" key="2">
    <citation type="submission" date="2020-03" db="EMBL/GenBank/DDBJ databases">
        <authorList>
            <person name="Fu F.-F."/>
            <person name="Chen J."/>
        </authorList>
    </citation>
    <scope>NUCLEOTIDE SEQUENCE</scope>
    <source>
        <strain evidence="2">Lc1</strain>
    </source>
</reference>
<dbReference type="Proteomes" id="UP000613401">
    <property type="component" value="Unassembled WGS sequence"/>
</dbReference>
<dbReference type="RefSeq" id="XP_045261539.1">
    <property type="nucleotide sequence ID" value="XM_045403907.1"/>
</dbReference>
<comment type="caution">
    <text evidence="2">The sequence shown here is derived from an EMBL/GenBank/DDBJ whole genome shotgun (WGS) entry which is preliminary data.</text>
</comment>
<gene>
    <name evidence="2" type="ORF">GCG54_00003846</name>
</gene>
<name>A0A8H4CE66_COLGL</name>
<dbReference type="GeneID" id="69011004"/>
<dbReference type="AlphaFoldDB" id="A0A8H4CE66"/>
<feature type="compositionally biased region" description="Polar residues" evidence="1">
    <location>
        <begin position="73"/>
        <end position="91"/>
    </location>
</feature>